<gene>
    <name evidence="1" type="ORF">V5E97_15205</name>
</gene>
<dbReference type="RefSeq" id="WP_406701317.1">
    <property type="nucleotide sequence ID" value="NZ_CP155447.1"/>
</dbReference>
<name>A0AAU7CQP4_9BACT</name>
<dbReference type="AlphaFoldDB" id="A0AAU7CQP4"/>
<proteinExistence type="predicted"/>
<sequence>MPTPHPKIFTARQPPCCRERLRDRLDRLAGVIEKPADEVIAALEEVVPRYQPTRLAALSEVG</sequence>
<protein>
    <submittedName>
        <fullName evidence="1">Uncharacterized protein</fullName>
    </submittedName>
</protein>
<evidence type="ECO:0000313" key="1">
    <source>
        <dbReference type="EMBL" id="XBH07333.1"/>
    </source>
</evidence>
<accession>A0AAU7CQP4</accession>
<organism evidence="1">
    <name type="scientific">Singulisphaera sp. Ch08</name>
    <dbReference type="NCBI Taxonomy" id="3120278"/>
    <lineage>
        <taxon>Bacteria</taxon>
        <taxon>Pseudomonadati</taxon>
        <taxon>Planctomycetota</taxon>
        <taxon>Planctomycetia</taxon>
        <taxon>Isosphaerales</taxon>
        <taxon>Isosphaeraceae</taxon>
        <taxon>Singulisphaera</taxon>
    </lineage>
</organism>
<dbReference type="EMBL" id="CP155447">
    <property type="protein sequence ID" value="XBH07333.1"/>
    <property type="molecule type" value="Genomic_DNA"/>
</dbReference>
<reference evidence="1" key="1">
    <citation type="submission" date="2024-05" db="EMBL/GenBank/DDBJ databases">
        <title>Planctomycetes of the genus Singulisphaera possess chitinolytic capabilities.</title>
        <authorList>
            <person name="Ivanova A."/>
        </authorList>
    </citation>
    <scope>NUCLEOTIDE SEQUENCE</scope>
    <source>
        <strain evidence="1">Ch08T</strain>
    </source>
</reference>